<protein>
    <recommendedName>
        <fullName evidence="4">PiggyBac transposable element-derived protein domain-containing protein</fullName>
    </recommendedName>
</protein>
<organism evidence="2 3">
    <name type="scientific">Araneus ventricosus</name>
    <name type="common">Orbweaver spider</name>
    <name type="synonym">Epeira ventricosa</name>
    <dbReference type="NCBI Taxonomy" id="182803"/>
    <lineage>
        <taxon>Eukaryota</taxon>
        <taxon>Metazoa</taxon>
        <taxon>Ecdysozoa</taxon>
        <taxon>Arthropoda</taxon>
        <taxon>Chelicerata</taxon>
        <taxon>Arachnida</taxon>
        <taxon>Araneae</taxon>
        <taxon>Araneomorphae</taxon>
        <taxon>Entelegynae</taxon>
        <taxon>Araneoidea</taxon>
        <taxon>Araneidae</taxon>
        <taxon>Araneus</taxon>
    </lineage>
</organism>
<gene>
    <name evidence="2" type="ORF">AVEN_69726_1</name>
</gene>
<feature type="region of interest" description="Disordered" evidence="1">
    <location>
        <begin position="1"/>
        <end position="36"/>
    </location>
</feature>
<dbReference type="EMBL" id="BGPR01036778">
    <property type="protein sequence ID" value="GBO12125.1"/>
    <property type="molecule type" value="Genomic_DNA"/>
</dbReference>
<evidence type="ECO:0000256" key="1">
    <source>
        <dbReference type="SAM" id="MobiDB-lite"/>
    </source>
</evidence>
<dbReference type="Proteomes" id="UP000499080">
    <property type="component" value="Unassembled WGS sequence"/>
</dbReference>
<dbReference type="AlphaFoldDB" id="A0A4Y2UGA5"/>
<evidence type="ECO:0000313" key="3">
    <source>
        <dbReference type="Proteomes" id="UP000499080"/>
    </source>
</evidence>
<reference evidence="2 3" key="1">
    <citation type="journal article" date="2019" name="Sci. Rep.">
        <title>Orb-weaving spider Araneus ventricosus genome elucidates the spidroin gene catalogue.</title>
        <authorList>
            <person name="Kono N."/>
            <person name="Nakamura H."/>
            <person name="Ohtoshi R."/>
            <person name="Moran D.A.P."/>
            <person name="Shinohara A."/>
            <person name="Yoshida Y."/>
            <person name="Fujiwara M."/>
            <person name="Mori M."/>
            <person name="Tomita M."/>
            <person name="Arakawa K."/>
        </authorList>
    </citation>
    <scope>NUCLEOTIDE SEQUENCE [LARGE SCALE GENOMIC DNA]</scope>
</reference>
<sequence>MVRKFGEGVPARVSFSSSDRGSKFRGPSQNNTRVVSKRDVNITKLTQLKFNATSPMTHSHHLSDSDYCNCGGIGTALHYVTECILTVFWYMRKPVPNFEQDWLKTVANNVVSRRKIRRIVKFISENRYLFRPL</sequence>
<evidence type="ECO:0008006" key="4">
    <source>
        <dbReference type="Google" id="ProtNLM"/>
    </source>
</evidence>
<accession>A0A4Y2UGA5</accession>
<comment type="caution">
    <text evidence="2">The sequence shown here is derived from an EMBL/GenBank/DDBJ whole genome shotgun (WGS) entry which is preliminary data.</text>
</comment>
<proteinExistence type="predicted"/>
<name>A0A4Y2UGA5_ARAVE</name>
<keyword evidence="3" id="KW-1185">Reference proteome</keyword>
<evidence type="ECO:0000313" key="2">
    <source>
        <dbReference type="EMBL" id="GBO12125.1"/>
    </source>
</evidence>